<feature type="transmembrane region" description="Helical" evidence="1">
    <location>
        <begin position="15"/>
        <end position="35"/>
    </location>
</feature>
<evidence type="ECO:0000313" key="2">
    <source>
        <dbReference type="EMBL" id="MCD9097088.1"/>
    </source>
</evidence>
<reference evidence="2" key="1">
    <citation type="submission" date="2021-12" db="EMBL/GenBank/DDBJ databases">
        <authorList>
            <person name="Ulrich A."/>
        </authorList>
    </citation>
    <scope>NUCLEOTIDE SEQUENCE</scope>
    <source>
        <strain evidence="2">A1P009</strain>
    </source>
</reference>
<proteinExistence type="predicted"/>
<name>A0ABS8UC57_9GAMM</name>
<reference evidence="2" key="2">
    <citation type="journal article" date="2022" name="Syst. Appl. Microbiol.">
        <title>Physiological and genomic characterisation of Luteimonas fraxinea sp. nov., a bacterial species associated with trees tolerant to ash dieback.</title>
        <authorList>
            <person name="Ulrich K."/>
            <person name="Becker R."/>
            <person name="Behrendt U."/>
            <person name="Kube M."/>
            <person name="Schneck V."/>
            <person name="Ulrich A."/>
        </authorList>
    </citation>
    <scope>NUCLEOTIDE SEQUENCE</scope>
    <source>
        <strain evidence="2">A1P009</strain>
    </source>
</reference>
<feature type="transmembrane region" description="Helical" evidence="1">
    <location>
        <begin position="47"/>
        <end position="68"/>
    </location>
</feature>
<accession>A0ABS8UC57</accession>
<gene>
    <name evidence="2" type="ORF">LTT95_09065</name>
</gene>
<evidence type="ECO:0000313" key="3">
    <source>
        <dbReference type="Proteomes" id="UP001430360"/>
    </source>
</evidence>
<dbReference type="EMBL" id="JAJQKU010000002">
    <property type="protein sequence ID" value="MCD9097088.1"/>
    <property type="molecule type" value="Genomic_DNA"/>
</dbReference>
<dbReference type="RefSeq" id="WP_232136033.1">
    <property type="nucleotide sequence ID" value="NZ_JAJQKU010000002.1"/>
</dbReference>
<dbReference type="Proteomes" id="UP001430360">
    <property type="component" value="Unassembled WGS sequence"/>
</dbReference>
<evidence type="ECO:0000256" key="1">
    <source>
        <dbReference type="SAM" id="Phobius"/>
    </source>
</evidence>
<keyword evidence="1" id="KW-0812">Transmembrane</keyword>
<keyword evidence="3" id="KW-1185">Reference proteome</keyword>
<keyword evidence="1" id="KW-1133">Transmembrane helix</keyword>
<sequence>MDRSNRVAPIGGSQIFATGIAALVMGGILGALVFGDSAGLITSKADRLIAALAAVGTWVVGLGAWYYASQAHQLRELEVSRAASAEAVKAVDAFNRARATVLSCVVPHSLLDDARLELKRMPLTQMKTLVAAAAASAPGGKELLRSVPMPLDEAVVKSMPLAAALEIFHQSATAVLALEEHIFYPVHVAYEDEINALIEGAGGVRDLAIDLASYMDENRSTLTAQANP</sequence>
<protein>
    <submittedName>
        <fullName evidence="2">Uncharacterized protein</fullName>
    </submittedName>
</protein>
<comment type="caution">
    <text evidence="2">The sequence shown here is derived from an EMBL/GenBank/DDBJ whole genome shotgun (WGS) entry which is preliminary data.</text>
</comment>
<organism evidence="2 3">
    <name type="scientific">Luteimonas fraxinea</name>
    <dbReference type="NCBI Taxonomy" id="2901869"/>
    <lineage>
        <taxon>Bacteria</taxon>
        <taxon>Pseudomonadati</taxon>
        <taxon>Pseudomonadota</taxon>
        <taxon>Gammaproteobacteria</taxon>
        <taxon>Lysobacterales</taxon>
        <taxon>Lysobacteraceae</taxon>
        <taxon>Luteimonas</taxon>
    </lineage>
</organism>
<keyword evidence="1" id="KW-0472">Membrane</keyword>